<name>A0A9D4FC82_DREPO</name>
<gene>
    <name evidence="2" type="ORF">DPMN_148619</name>
</gene>
<keyword evidence="1" id="KW-0732">Signal</keyword>
<sequence>MIRIVCLYGLFAISGAFMFDRGPCDLEPLNVHSNTEIPVPKTCANGTFLWNYPRGHVVLLFEDYGRTTAVCLYDDDGYSFNIYDITPGHHMAHMQVLERQSDRRMCTAPATGQPVKIRVDATERNAYQGTFKFYLELMP</sequence>
<protein>
    <recommendedName>
        <fullName evidence="4">Secreted protein</fullName>
    </recommendedName>
</protein>
<feature type="chain" id="PRO_5038460460" description="Secreted protein" evidence="1">
    <location>
        <begin position="17"/>
        <end position="139"/>
    </location>
</feature>
<dbReference type="EMBL" id="JAIWYP010000007">
    <property type="protein sequence ID" value="KAH3795074.1"/>
    <property type="molecule type" value="Genomic_DNA"/>
</dbReference>
<feature type="signal peptide" evidence="1">
    <location>
        <begin position="1"/>
        <end position="16"/>
    </location>
</feature>
<reference evidence="2" key="2">
    <citation type="submission" date="2020-11" db="EMBL/GenBank/DDBJ databases">
        <authorList>
            <person name="McCartney M.A."/>
            <person name="Auch B."/>
            <person name="Kono T."/>
            <person name="Mallez S."/>
            <person name="Becker A."/>
            <person name="Gohl D.M."/>
            <person name="Silverstein K.A.T."/>
            <person name="Koren S."/>
            <person name="Bechman K.B."/>
            <person name="Herman A."/>
            <person name="Abrahante J.E."/>
            <person name="Garbe J."/>
        </authorList>
    </citation>
    <scope>NUCLEOTIDE SEQUENCE</scope>
    <source>
        <strain evidence="2">Duluth1</strain>
        <tissue evidence="2">Whole animal</tissue>
    </source>
</reference>
<reference evidence="2" key="1">
    <citation type="journal article" date="2019" name="bioRxiv">
        <title>The Genome of the Zebra Mussel, Dreissena polymorpha: A Resource for Invasive Species Research.</title>
        <authorList>
            <person name="McCartney M.A."/>
            <person name="Auch B."/>
            <person name="Kono T."/>
            <person name="Mallez S."/>
            <person name="Zhang Y."/>
            <person name="Obille A."/>
            <person name="Becker A."/>
            <person name="Abrahante J.E."/>
            <person name="Garbe J."/>
            <person name="Badalamenti J.P."/>
            <person name="Herman A."/>
            <person name="Mangelson H."/>
            <person name="Liachko I."/>
            <person name="Sullivan S."/>
            <person name="Sone E.D."/>
            <person name="Koren S."/>
            <person name="Silverstein K.A.T."/>
            <person name="Beckman K.B."/>
            <person name="Gohl D.M."/>
        </authorList>
    </citation>
    <scope>NUCLEOTIDE SEQUENCE</scope>
    <source>
        <strain evidence="2">Duluth1</strain>
        <tissue evidence="2">Whole animal</tissue>
    </source>
</reference>
<evidence type="ECO:0008006" key="4">
    <source>
        <dbReference type="Google" id="ProtNLM"/>
    </source>
</evidence>
<evidence type="ECO:0000313" key="2">
    <source>
        <dbReference type="EMBL" id="KAH3795074.1"/>
    </source>
</evidence>
<dbReference type="OrthoDB" id="6215601at2759"/>
<evidence type="ECO:0000256" key="1">
    <source>
        <dbReference type="SAM" id="SignalP"/>
    </source>
</evidence>
<proteinExistence type="predicted"/>
<keyword evidence="3" id="KW-1185">Reference proteome</keyword>
<comment type="caution">
    <text evidence="2">The sequence shown here is derived from an EMBL/GenBank/DDBJ whole genome shotgun (WGS) entry which is preliminary data.</text>
</comment>
<evidence type="ECO:0000313" key="3">
    <source>
        <dbReference type="Proteomes" id="UP000828390"/>
    </source>
</evidence>
<accession>A0A9D4FC82</accession>
<dbReference type="Proteomes" id="UP000828390">
    <property type="component" value="Unassembled WGS sequence"/>
</dbReference>
<dbReference type="AlphaFoldDB" id="A0A9D4FC82"/>
<organism evidence="2 3">
    <name type="scientific">Dreissena polymorpha</name>
    <name type="common">Zebra mussel</name>
    <name type="synonym">Mytilus polymorpha</name>
    <dbReference type="NCBI Taxonomy" id="45954"/>
    <lineage>
        <taxon>Eukaryota</taxon>
        <taxon>Metazoa</taxon>
        <taxon>Spiralia</taxon>
        <taxon>Lophotrochozoa</taxon>
        <taxon>Mollusca</taxon>
        <taxon>Bivalvia</taxon>
        <taxon>Autobranchia</taxon>
        <taxon>Heteroconchia</taxon>
        <taxon>Euheterodonta</taxon>
        <taxon>Imparidentia</taxon>
        <taxon>Neoheterodontei</taxon>
        <taxon>Myida</taxon>
        <taxon>Dreissenoidea</taxon>
        <taxon>Dreissenidae</taxon>
        <taxon>Dreissena</taxon>
    </lineage>
</organism>